<reference evidence="2" key="2">
    <citation type="submission" date="2023-06" db="EMBL/GenBank/DDBJ databases">
        <authorList>
            <consortium name="Lawrence Berkeley National Laboratory"/>
            <person name="Haridas S."/>
            <person name="Hensen N."/>
            <person name="Bonometti L."/>
            <person name="Westerberg I."/>
            <person name="Brannstrom I.O."/>
            <person name="Guillou S."/>
            <person name="Cros-Aarteil S."/>
            <person name="Calhoun S."/>
            <person name="Kuo A."/>
            <person name="Mondo S."/>
            <person name="Pangilinan J."/>
            <person name="Riley R."/>
            <person name="Labutti K."/>
            <person name="Andreopoulos B."/>
            <person name="Lipzen A."/>
            <person name="Chen C."/>
            <person name="Yanf M."/>
            <person name="Daum C."/>
            <person name="Ng V."/>
            <person name="Clum A."/>
            <person name="Steindorff A."/>
            <person name="Ohm R."/>
            <person name="Martin F."/>
            <person name="Silar P."/>
            <person name="Natvig D."/>
            <person name="Lalanne C."/>
            <person name="Gautier V."/>
            <person name="Ament-Velasquez S.L."/>
            <person name="Kruys A."/>
            <person name="Hutchinson M.I."/>
            <person name="Powell A.J."/>
            <person name="Barry K."/>
            <person name="Miller A.N."/>
            <person name="Grigoriev I.V."/>
            <person name="Debuchy R."/>
            <person name="Gladieux P."/>
            <person name="Thoren M.H."/>
            <person name="Johannesson H."/>
        </authorList>
    </citation>
    <scope>NUCLEOTIDE SEQUENCE</scope>
    <source>
        <strain evidence="2">CBS 560.94</strain>
    </source>
</reference>
<comment type="caution">
    <text evidence="2">The sequence shown here is derived from an EMBL/GenBank/DDBJ whole genome shotgun (WGS) entry which is preliminary data.</text>
</comment>
<gene>
    <name evidence="2" type="ORF">B0H65DRAFT_445129</name>
</gene>
<protein>
    <submittedName>
        <fullName evidence="2">Uncharacterized protein</fullName>
    </submittedName>
</protein>
<name>A0AAE0J8Y4_9PEZI</name>
<evidence type="ECO:0000313" key="3">
    <source>
        <dbReference type="Proteomes" id="UP001278500"/>
    </source>
</evidence>
<keyword evidence="3" id="KW-1185">Reference proteome</keyword>
<dbReference type="RefSeq" id="XP_062678211.1">
    <property type="nucleotide sequence ID" value="XM_062825718.1"/>
</dbReference>
<feature type="region of interest" description="Disordered" evidence="1">
    <location>
        <begin position="127"/>
        <end position="150"/>
    </location>
</feature>
<dbReference type="EMBL" id="JAUEPP010000007">
    <property type="protein sequence ID" value="KAK3338851.1"/>
    <property type="molecule type" value="Genomic_DNA"/>
</dbReference>
<accession>A0AAE0J8Y4</accession>
<feature type="compositionally biased region" description="Polar residues" evidence="1">
    <location>
        <begin position="132"/>
        <end position="146"/>
    </location>
</feature>
<organism evidence="2 3">
    <name type="scientific">Neurospora tetraspora</name>
    <dbReference type="NCBI Taxonomy" id="94610"/>
    <lineage>
        <taxon>Eukaryota</taxon>
        <taxon>Fungi</taxon>
        <taxon>Dikarya</taxon>
        <taxon>Ascomycota</taxon>
        <taxon>Pezizomycotina</taxon>
        <taxon>Sordariomycetes</taxon>
        <taxon>Sordariomycetidae</taxon>
        <taxon>Sordariales</taxon>
        <taxon>Sordariaceae</taxon>
        <taxon>Neurospora</taxon>
    </lineage>
</organism>
<proteinExistence type="predicted"/>
<dbReference type="AlphaFoldDB" id="A0AAE0J8Y4"/>
<evidence type="ECO:0000256" key="1">
    <source>
        <dbReference type="SAM" id="MobiDB-lite"/>
    </source>
</evidence>
<dbReference type="Proteomes" id="UP001278500">
    <property type="component" value="Unassembled WGS sequence"/>
</dbReference>
<reference evidence="2" key="1">
    <citation type="journal article" date="2023" name="Mol. Phylogenet. Evol.">
        <title>Genome-scale phylogeny and comparative genomics of the fungal order Sordariales.</title>
        <authorList>
            <person name="Hensen N."/>
            <person name="Bonometti L."/>
            <person name="Westerberg I."/>
            <person name="Brannstrom I.O."/>
            <person name="Guillou S."/>
            <person name="Cros-Aarteil S."/>
            <person name="Calhoun S."/>
            <person name="Haridas S."/>
            <person name="Kuo A."/>
            <person name="Mondo S."/>
            <person name="Pangilinan J."/>
            <person name="Riley R."/>
            <person name="LaButti K."/>
            <person name="Andreopoulos B."/>
            <person name="Lipzen A."/>
            <person name="Chen C."/>
            <person name="Yan M."/>
            <person name="Daum C."/>
            <person name="Ng V."/>
            <person name="Clum A."/>
            <person name="Steindorff A."/>
            <person name="Ohm R.A."/>
            <person name="Martin F."/>
            <person name="Silar P."/>
            <person name="Natvig D.O."/>
            <person name="Lalanne C."/>
            <person name="Gautier V."/>
            <person name="Ament-Velasquez S.L."/>
            <person name="Kruys A."/>
            <person name="Hutchinson M.I."/>
            <person name="Powell A.J."/>
            <person name="Barry K."/>
            <person name="Miller A.N."/>
            <person name="Grigoriev I.V."/>
            <person name="Debuchy R."/>
            <person name="Gladieux P."/>
            <person name="Hiltunen Thoren M."/>
            <person name="Johannesson H."/>
        </authorList>
    </citation>
    <scope>NUCLEOTIDE SEQUENCE</scope>
    <source>
        <strain evidence="2">CBS 560.94</strain>
    </source>
</reference>
<dbReference type="GeneID" id="87862872"/>
<evidence type="ECO:0000313" key="2">
    <source>
        <dbReference type="EMBL" id="KAK3338851.1"/>
    </source>
</evidence>
<sequence>MLEHRMSPAAGQSGAPVIMKFQCYDMGLVPDAVIATHCSGGPCNNHACVISGPYGNDYMTLLGGLSKNGSPFITLWNSAFEDFPRGILIVILVGFQGRMWRGRSSKGTNRPDPVWGNSPGAASYLAVPRPPSQQDGPLQLSSPQQGEQDEEAVWLRRGLVAVDSAI</sequence>